<protein>
    <recommendedName>
        <fullName evidence="1">FAD-dependent urate hydroxylase HpyO/Asp monooxygenase CreE-like FAD/NAD(P)-binding domain-containing protein</fullName>
    </recommendedName>
</protein>
<dbReference type="AlphaFoldDB" id="A0A1E8Q5B7"/>
<sequence>MVTTDDALRVDAVTIPFPHVAVIGGGFSGAMTAVNLARLADDPLHVTVIDPVETVGRGTAYAQRRPEFLLNVAARNMSAFPDEPDHFLQWLRTRSEYAATPEVALRESFIPRQIYGDYLAAIVHHHLRSPGERAPVSATFVTGEAVDVDADGVVRLADGTTIAADRVVLATGNETPAGLPGAEDVAEHPAWVADPWRPWEDRLPTDDGAVVILGTGLTAVDVIVTLRAVGWAGPIHAVSRHGWFPHGHFRGIEYPEFPPAGLDLGALGLDGLVALVNEHCTRLHERNAHPAIIVDKLRPYTQRLWRGFTREERLAFATEHAARWNVHRHRIAPEIHGQVTQAQLTGQLQVHAAAIDRVHAVDGRIVTQLAGGPSLEGDLVVNATGPSSRLTRTRSTLLRNLLHSGMIAPDDVDLGVRVAGDHTAVTATGDRSPALLVLGPLLKGTYWETVAVPELRGQARRVAETVLDRVHQDDEDRALALLEHML</sequence>
<gene>
    <name evidence="2" type="ORF">BEL07_14385</name>
</gene>
<name>A0A1E8Q5B7_9MYCO</name>
<keyword evidence="3" id="KW-1185">Reference proteome</keyword>
<feature type="domain" description="FAD-dependent urate hydroxylase HpyO/Asp monooxygenase CreE-like FAD/NAD(P)-binding" evidence="1">
    <location>
        <begin position="21"/>
        <end position="173"/>
    </location>
</feature>
<dbReference type="InterPro" id="IPR036188">
    <property type="entry name" value="FAD/NAD-bd_sf"/>
</dbReference>
<evidence type="ECO:0000259" key="1">
    <source>
        <dbReference type="Pfam" id="PF13454"/>
    </source>
</evidence>
<dbReference type="InterPro" id="IPR052189">
    <property type="entry name" value="L-asp_N-monooxygenase_NS-form"/>
</dbReference>
<comment type="caution">
    <text evidence="2">The sequence shown here is derived from an EMBL/GenBank/DDBJ whole genome shotgun (WGS) entry which is preliminary data.</text>
</comment>
<dbReference type="PANTHER" id="PTHR40254">
    <property type="entry name" value="BLR0577 PROTEIN"/>
    <property type="match status" value="1"/>
</dbReference>
<evidence type="ECO:0000313" key="2">
    <source>
        <dbReference type="EMBL" id="OFJ53074.1"/>
    </source>
</evidence>
<reference evidence="2 3" key="1">
    <citation type="submission" date="2016-09" db="EMBL/GenBank/DDBJ databases">
        <title>genome sequence of Mycobacterium sp. 739 SCH.</title>
        <authorList>
            <person name="Greninger A.L."/>
            <person name="Qin X."/>
            <person name="Jerome K."/>
            <person name="Vora S."/>
            <person name="Quinn K."/>
        </authorList>
    </citation>
    <scope>NUCLEOTIDE SEQUENCE [LARGE SCALE GENOMIC DNA]</scope>
    <source>
        <strain evidence="2 3">SCH</strain>
    </source>
</reference>
<evidence type="ECO:0000313" key="3">
    <source>
        <dbReference type="Proteomes" id="UP000178953"/>
    </source>
</evidence>
<dbReference type="Proteomes" id="UP000178953">
    <property type="component" value="Unassembled WGS sequence"/>
</dbReference>
<dbReference type="RefSeq" id="WP_070353786.1">
    <property type="nucleotide sequence ID" value="NZ_CP043474.1"/>
</dbReference>
<dbReference type="EMBL" id="MCHX01000030">
    <property type="protein sequence ID" value="OFJ53074.1"/>
    <property type="molecule type" value="Genomic_DNA"/>
</dbReference>
<accession>A0A1E8Q5B7</accession>
<proteinExistence type="predicted"/>
<dbReference type="SUPFAM" id="SSF51905">
    <property type="entry name" value="FAD/NAD(P)-binding domain"/>
    <property type="match status" value="1"/>
</dbReference>
<dbReference type="PANTHER" id="PTHR40254:SF1">
    <property type="entry name" value="BLR0577 PROTEIN"/>
    <property type="match status" value="1"/>
</dbReference>
<dbReference type="Gene3D" id="3.50.50.60">
    <property type="entry name" value="FAD/NAD(P)-binding domain"/>
    <property type="match status" value="1"/>
</dbReference>
<dbReference type="InterPro" id="IPR038732">
    <property type="entry name" value="HpyO/CreE_NAD-binding"/>
</dbReference>
<dbReference type="Pfam" id="PF13454">
    <property type="entry name" value="NAD_binding_9"/>
    <property type="match status" value="1"/>
</dbReference>
<organism evidence="2 3">
    <name type="scientific">Mycolicibacterium grossiae</name>
    <dbReference type="NCBI Taxonomy" id="1552759"/>
    <lineage>
        <taxon>Bacteria</taxon>
        <taxon>Bacillati</taxon>
        <taxon>Actinomycetota</taxon>
        <taxon>Actinomycetes</taxon>
        <taxon>Mycobacteriales</taxon>
        <taxon>Mycobacteriaceae</taxon>
        <taxon>Mycolicibacterium</taxon>
    </lineage>
</organism>
<dbReference type="OrthoDB" id="101972at2"/>